<organism evidence="2 3">
    <name type="scientific">Trichonephila inaurata madagascariensis</name>
    <dbReference type="NCBI Taxonomy" id="2747483"/>
    <lineage>
        <taxon>Eukaryota</taxon>
        <taxon>Metazoa</taxon>
        <taxon>Ecdysozoa</taxon>
        <taxon>Arthropoda</taxon>
        <taxon>Chelicerata</taxon>
        <taxon>Arachnida</taxon>
        <taxon>Araneae</taxon>
        <taxon>Araneomorphae</taxon>
        <taxon>Entelegynae</taxon>
        <taxon>Araneoidea</taxon>
        <taxon>Nephilidae</taxon>
        <taxon>Trichonephila</taxon>
        <taxon>Trichonephila inaurata</taxon>
    </lineage>
</organism>
<dbReference type="AlphaFoldDB" id="A0A8X7BRU8"/>
<reference evidence="2" key="1">
    <citation type="submission" date="2020-08" db="EMBL/GenBank/DDBJ databases">
        <title>Multicomponent nature underlies the extraordinary mechanical properties of spider dragline silk.</title>
        <authorList>
            <person name="Kono N."/>
            <person name="Nakamura H."/>
            <person name="Mori M."/>
            <person name="Yoshida Y."/>
            <person name="Ohtoshi R."/>
            <person name="Malay A.D."/>
            <person name="Moran D.A.P."/>
            <person name="Tomita M."/>
            <person name="Numata K."/>
            <person name="Arakawa K."/>
        </authorList>
    </citation>
    <scope>NUCLEOTIDE SEQUENCE</scope>
</reference>
<accession>A0A8X7BRU8</accession>
<dbReference type="EMBL" id="BMAV01002213">
    <property type="protein sequence ID" value="GFY40983.1"/>
    <property type="molecule type" value="Genomic_DNA"/>
</dbReference>
<comment type="caution">
    <text evidence="2">The sequence shown here is derived from an EMBL/GenBank/DDBJ whole genome shotgun (WGS) entry which is preliminary data.</text>
</comment>
<evidence type="ECO:0000313" key="2">
    <source>
        <dbReference type="EMBL" id="GFY40983.1"/>
    </source>
</evidence>
<evidence type="ECO:0000313" key="3">
    <source>
        <dbReference type="Proteomes" id="UP000886998"/>
    </source>
</evidence>
<feature type="region of interest" description="Disordered" evidence="1">
    <location>
        <begin position="23"/>
        <end position="45"/>
    </location>
</feature>
<proteinExistence type="predicted"/>
<keyword evidence="3" id="KW-1185">Reference proteome</keyword>
<sequence length="150" mass="16519">MPRTAFPGQSLIREGGPNLEIRPVLKSLGPPLQKSPPLGNASSHLGNQSTQLPLNVWDCSSKRPIRQHPAHCRHTLALATIFRAPFPWVQECSKLLKISSGKILQMDECDLLTHHNGVRLKLSWGKAAALRRLDKNQPKYPAIGNLSAAL</sequence>
<protein>
    <submittedName>
        <fullName evidence="2">Uncharacterized protein</fullName>
    </submittedName>
</protein>
<dbReference type="Proteomes" id="UP000886998">
    <property type="component" value="Unassembled WGS sequence"/>
</dbReference>
<name>A0A8X7BRU8_9ARAC</name>
<evidence type="ECO:0000256" key="1">
    <source>
        <dbReference type="SAM" id="MobiDB-lite"/>
    </source>
</evidence>
<gene>
    <name evidence="2" type="ORF">TNIN_365491</name>
</gene>